<organism evidence="1 2">
    <name type="scientific">Candidatus Yanofskybacteria bacterium RIFCSPHIGHO2_01_FULL_45_42</name>
    <dbReference type="NCBI Taxonomy" id="1802671"/>
    <lineage>
        <taxon>Bacteria</taxon>
        <taxon>Candidatus Yanofskyibacteriota</taxon>
    </lineage>
</organism>
<reference evidence="1 2" key="1">
    <citation type="journal article" date="2016" name="Nat. Commun.">
        <title>Thousands of microbial genomes shed light on interconnected biogeochemical processes in an aquifer system.</title>
        <authorList>
            <person name="Anantharaman K."/>
            <person name="Brown C.T."/>
            <person name="Hug L.A."/>
            <person name="Sharon I."/>
            <person name="Castelle C.J."/>
            <person name="Probst A.J."/>
            <person name="Thomas B.C."/>
            <person name="Singh A."/>
            <person name="Wilkins M.J."/>
            <person name="Karaoz U."/>
            <person name="Brodie E.L."/>
            <person name="Williams K.H."/>
            <person name="Hubbard S.S."/>
            <person name="Banfield J.F."/>
        </authorList>
    </citation>
    <scope>NUCLEOTIDE SEQUENCE [LARGE SCALE GENOMIC DNA]</scope>
</reference>
<accession>A0A1F8F2B6</accession>
<comment type="caution">
    <text evidence="1">The sequence shown here is derived from an EMBL/GenBank/DDBJ whole genome shotgun (WGS) entry which is preliminary data.</text>
</comment>
<dbReference type="EMBL" id="MGJL01000026">
    <property type="protein sequence ID" value="OGN07273.1"/>
    <property type="molecule type" value="Genomic_DNA"/>
</dbReference>
<sequence>MTSIEFLDEFLTKFLVYLIFENKVSCRHSEAGYHITAGGKEIAMIEWEPPKDKEYSKEPVVWLGREKLIGMRYLILAEAAQVIIQQKIDMENDGLKKINEYMLNWHQEEREMRADAALRDIKKKYSELIN</sequence>
<proteinExistence type="predicted"/>
<evidence type="ECO:0000313" key="1">
    <source>
        <dbReference type="EMBL" id="OGN07273.1"/>
    </source>
</evidence>
<gene>
    <name evidence="1" type="ORF">A2750_03070</name>
</gene>
<name>A0A1F8F2B6_9BACT</name>
<evidence type="ECO:0000313" key="2">
    <source>
        <dbReference type="Proteomes" id="UP000178023"/>
    </source>
</evidence>
<dbReference type="Proteomes" id="UP000178023">
    <property type="component" value="Unassembled WGS sequence"/>
</dbReference>
<protein>
    <submittedName>
        <fullName evidence="1">Uncharacterized protein</fullName>
    </submittedName>
</protein>
<dbReference type="AlphaFoldDB" id="A0A1F8F2B6"/>